<reference evidence="8 9" key="1">
    <citation type="submission" date="2023-01" db="EMBL/GenBank/DDBJ databases">
        <title>Analysis of 21 Apiospora genomes using comparative genomics revels a genus with tremendous synthesis potential of carbohydrate active enzymes and secondary metabolites.</title>
        <authorList>
            <person name="Sorensen T."/>
        </authorList>
    </citation>
    <scope>NUCLEOTIDE SEQUENCE [LARGE SCALE GENOMIC DNA]</scope>
    <source>
        <strain evidence="8 9">CBS 20057</strain>
    </source>
</reference>
<keyword evidence="9" id="KW-1185">Reference proteome</keyword>
<feature type="region of interest" description="Disordered" evidence="6">
    <location>
        <begin position="601"/>
        <end position="662"/>
    </location>
</feature>
<evidence type="ECO:0000256" key="4">
    <source>
        <dbReference type="ARBA" id="ARBA00023163"/>
    </source>
</evidence>
<feature type="compositionally biased region" description="Low complexity" evidence="6">
    <location>
        <begin position="615"/>
        <end position="635"/>
    </location>
</feature>
<evidence type="ECO:0000256" key="5">
    <source>
        <dbReference type="ARBA" id="ARBA00023242"/>
    </source>
</evidence>
<evidence type="ECO:0000256" key="2">
    <source>
        <dbReference type="ARBA" id="ARBA00022723"/>
    </source>
</evidence>
<evidence type="ECO:0000256" key="1">
    <source>
        <dbReference type="ARBA" id="ARBA00004123"/>
    </source>
</evidence>
<comment type="caution">
    <text evidence="8">The sequence shown here is derived from an EMBL/GenBank/DDBJ whole genome shotgun (WGS) entry which is preliminary data.</text>
</comment>
<feature type="compositionally biased region" description="Polar residues" evidence="6">
    <location>
        <begin position="76"/>
        <end position="88"/>
    </location>
</feature>
<evidence type="ECO:0000313" key="9">
    <source>
        <dbReference type="Proteomes" id="UP001396898"/>
    </source>
</evidence>
<evidence type="ECO:0000256" key="6">
    <source>
        <dbReference type="SAM" id="MobiDB-lite"/>
    </source>
</evidence>
<gene>
    <name evidence="8" type="ORF">PG991_000254</name>
</gene>
<organism evidence="8 9">
    <name type="scientific">Apiospora marii</name>
    <dbReference type="NCBI Taxonomy" id="335849"/>
    <lineage>
        <taxon>Eukaryota</taxon>
        <taxon>Fungi</taxon>
        <taxon>Dikarya</taxon>
        <taxon>Ascomycota</taxon>
        <taxon>Pezizomycotina</taxon>
        <taxon>Sordariomycetes</taxon>
        <taxon>Xylariomycetidae</taxon>
        <taxon>Amphisphaeriales</taxon>
        <taxon>Apiosporaceae</taxon>
        <taxon>Apiospora</taxon>
    </lineage>
</organism>
<keyword evidence="2" id="KW-0479">Metal-binding</keyword>
<sequence length="746" mass="83504">MDQTSDIKPSIASASPTPASTQASISGAPIKRRAPIACRSFYPGRGESTEDRQFRHPRQRADKKSNGKLPRANKENAVSPSLTTSSHTLEWDGDEFPDVQTVKEGVRAFTRHFFQLGFIATEDFLLQVENEPTRIGSFLLVSILSISARFNRNYEAAQKVVQTYLDYAEKLALRELYQQPVTLERCQAFFLLSIAQHGMGETSRSNINMGIAISMATEMRLHREETFKEITEDSTREARIRAESARRTLDNLHSGPYKRVQLAASDITTLLPCDEDEFRCGEFQVKPRAALVGTPPADLDPTLTTLGSRSLFATLIQTHHIWGTVARRAVANEKSSHPDDTGSDYAKIRNQLVDFEDNLPHNHAFDELLLAGYRKKNEDLAYLSACATLRLSNIVLRKAYLGDMIRLLKSPHSVPGVQILRTIAKELFDNVFELFKQIIAQFDDGDRPLEEMVGSQMATFCVYSCGLLVSYLVKFPGLYQPPEPMKRNKKVLTPRDMYDWIIGILEKAQAFWPLASSWLIGLKSWMRGPDTGGVYEGVFMADGKDPLPHAFLHPPVTTPADKMTGLLSPSFVHGKIEPKQHPVPAAHTEPAILPPLQSSQAISVEPPSLPPPPLTGYLSPTQQQQQPTPYHHSQYGSYPSQMPDYGKPDHQQHHHQHQQQQYEGGLYTLHHGRTPTTTHVSPQIANTYDQNPAFMPDFNNFLSTTTNDGFNLQLQQLMGTSWNASDATAPLYTQHHLTDMSTQPPA</sequence>
<comment type="subcellular location">
    <subcellularLocation>
        <location evidence="1">Nucleus</location>
    </subcellularLocation>
</comment>
<protein>
    <recommendedName>
        <fullName evidence="7">Xylanolytic transcriptional activator regulatory domain-containing protein</fullName>
    </recommendedName>
</protein>
<keyword evidence="4" id="KW-0804">Transcription</keyword>
<keyword evidence="3" id="KW-0805">Transcription regulation</keyword>
<keyword evidence="5" id="KW-0539">Nucleus</keyword>
<dbReference type="PANTHER" id="PTHR47338:SF5">
    <property type="entry name" value="ZN(II)2CYS6 TRANSCRIPTION FACTOR (EUROFUNG)"/>
    <property type="match status" value="1"/>
</dbReference>
<dbReference type="Proteomes" id="UP001396898">
    <property type="component" value="Unassembled WGS sequence"/>
</dbReference>
<feature type="compositionally biased region" description="Low complexity" evidence="6">
    <location>
        <begin position="9"/>
        <end position="26"/>
    </location>
</feature>
<feature type="region of interest" description="Disordered" evidence="6">
    <location>
        <begin position="1"/>
        <end position="89"/>
    </location>
</feature>
<feature type="domain" description="Xylanolytic transcriptional activator regulatory" evidence="7">
    <location>
        <begin position="135"/>
        <end position="277"/>
    </location>
</feature>
<accession>A0ABR1T1L2</accession>
<dbReference type="EMBL" id="JAQQWI010000001">
    <property type="protein sequence ID" value="KAK8040466.1"/>
    <property type="molecule type" value="Genomic_DNA"/>
</dbReference>
<dbReference type="Pfam" id="PF04082">
    <property type="entry name" value="Fungal_trans"/>
    <property type="match status" value="1"/>
</dbReference>
<dbReference type="InterPro" id="IPR050815">
    <property type="entry name" value="TF_fung"/>
</dbReference>
<name>A0ABR1T1L2_9PEZI</name>
<proteinExistence type="predicted"/>
<dbReference type="PANTHER" id="PTHR47338">
    <property type="entry name" value="ZN(II)2CYS6 TRANSCRIPTION FACTOR (EUROFUNG)-RELATED"/>
    <property type="match status" value="1"/>
</dbReference>
<feature type="compositionally biased region" description="Basic and acidic residues" evidence="6">
    <location>
        <begin position="47"/>
        <end position="65"/>
    </location>
</feature>
<dbReference type="CDD" id="cd12148">
    <property type="entry name" value="fungal_TF_MHR"/>
    <property type="match status" value="1"/>
</dbReference>
<dbReference type="InterPro" id="IPR007219">
    <property type="entry name" value="XnlR_reg_dom"/>
</dbReference>
<evidence type="ECO:0000256" key="3">
    <source>
        <dbReference type="ARBA" id="ARBA00023015"/>
    </source>
</evidence>
<evidence type="ECO:0000259" key="7">
    <source>
        <dbReference type="Pfam" id="PF04082"/>
    </source>
</evidence>
<evidence type="ECO:0000313" key="8">
    <source>
        <dbReference type="EMBL" id="KAK8040466.1"/>
    </source>
</evidence>